<dbReference type="KEGG" id="agv:OJF2_42860"/>
<dbReference type="SUPFAM" id="SSF51445">
    <property type="entry name" value="(Trans)glycosidases"/>
    <property type="match status" value="1"/>
</dbReference>
<evidence type="ECO:0000259" key="9">
    <source>
        <dbReference type="Pfam" id="PF16757"/>
    </source>
</evidence>
<evidence type="ECO:0000259" key="8">
    <source>
        <dbReference type="Pfam" id="PF01120"/>
    </source>
</evidence>
<evidence type="ECO:0000256" key="3">
    <source>
        <dbReference type="ARBA" id="ARBA00012662"/>
    </source>
</evidence>
<dbReference type="Gene3D" id="2.60.40.1180">
    <property type="entry name" value="Golgi alpha-mannosidase II"/>
    <property type="match status" value="1"/>
</dbReference>
<dbReference type="InterPro" id="IPR017853">
    <property type="entry name" value="GH"/>
</dbReference>
<keyword evidence="11" id="KW-1185">Reference proteome</keyword>
<dbReference type="InterPro" id="IPR031919">
    <property type="entry name" value="Fucosidase_C"/>
</dbReference>
<dbReference type="SUPFAM" id="SSF49785">
    <property type="entry name" value="Galactose-binding domain-like"/>
    <property type="match status" value="1"/>
</dbReference>
<dbReference type="EMBL" id="CP042997">
    <property type="protein sequence ID" value="QEH35729.1"/>
    <property type="molecule type" value="Genomic_DNA"/>
</dbReference>
<dbReference type="InterPro" id="IPR000933">
    <property type="entry name" value="Glyco_hydro_29"/>
</dbReference>
<dbReference type="InterPro" id="IPR008979">
    <property type="entry name" value="Galactose-bd-like_sf"/>
</dbReference>
<dbReference type="InterPro" id="IPR013780">
    <property type="entry name" value="Glyco_hydro_b"/>
</dbReference>
<evidence type="ECO:0000256" key="7">
    <source>
        <dbReference type="SAM" id="SignalP"/>
    </source>
</evidence>
<keyword evidence="5" id="KW-0378">Hydrolase</keyword>
<dbReference type="GO" id="GO:0004560">
    <property type="term" value="F:alpha-L-fucosidase activity"/>
    <property type="evidence" value="ECO:0007669"/>
    <property type="project" value="InterPro"/>
</dbReference>
<keyword evidence="6" id="KW-0326">Glycosidase</keyword>
<keyword evidence="4 7" id="KW-0732">Signal</keyword>
<name>A0A5B9W6E4_9BACT</name>
<evidence type="ECO:0000313" key="11">
    <source>
        <dbReference type="Proteomes" id="UP000324233"/>
    </source>
</evidence>
<dbReference type="Pfam" id="PF01120">
    <property type="entry name" value="Alpha_L_fucos"/>
    <property type="match status" value="1"/>
</dbReference>
<feature type="domain" description="Alpha-L-fucosidase C-terminal" evidence="9">
    <location>
        <begin position="428"/>
        <end position="507"/>
    </location>
</feature>
<evidence type="ECO:0000256" key="1">
    <source>
        <dbReference type="ARBA" id="ARBA00004071"/>
    </source>
</evidence>
<gene>
    <name evidence="10" type="ORF">OJF2_42860</name>
</gene>
<dbReference type="RefSeq" id="WP_148595487.1">
    <property type="nucleotide sequence ID" value="NZ_CP042997.1"/>
</dbReference>
<dbReference type="PRINTS" id="PR00741">
    <property type="entry name" value="GLHYDRLASE29"/>
</dbReference>
<evidence type="ECO:0000256" key="6">
    <source>
        <dbReference type="ARBA" id="ARBA00023295"/>
    </source>
</evidence>
<sequence precursor="true">MARVRPAILLAAALIAGAAAPATALAADDRAVAAGRSREIAPGPFRPSSESLKGYAYPDWFRDAKLGIWAHWGPQAVPMFGDWYARQLYQQGHPQYKDHLEHYGHPSKVGHKDLIPLWKAEKWDPDRLMELYKKAGAKYFVSMGVHHDNFDLWNSTFHRWNAVQMGPHRDVVGDWQKAARKLGLRFGVSEHLGASFTWFQDSHGADKTGDLAGVPYDGADPKYQDLYHPPAAPDDKGWYSKDPRWQAEWFARIKDLVDQYQPDLLYTDGGAPFGNEVGLSLIAHMYNASAGRHGGTPDVVYTCKEKSDGKWVEDLERGVMPGIRPFPWQTDTSIGDWFYNRTWKYRDAGWVITMLVDIVSKNGNLLINVVQRPDGSLDPQAEETLAEMAKWIEINGEGIYGTRPWLVHGEGPVRARGGHFREDFAYTAKDIRFTAKGDVLYAFALGWPSDGKLLIRSLGRYPGVTGKVEGVALLGHDGPLRFTHDEAGLAVDLPASAPCRYAVALKIRGADLRGFKPELAPSQSISVAPDAEGRLALTADAAELHGEQIKVEEKGGTANIGFWDRADEHASWKVKFPSAGTYKVAISAAAVATDARAVLEVGGKTLAIAPKSTGGWDAFAESEAGTIEVPHAGELEVTLRPADRASWRPINVRAVTLSPRGSDRARHRATR</sequence>
<dbReference type="Gene3D" id="3.20.20.80">
    <property type="entry name" value="Glycosidases"/>
    <property type="match status" value="1"/>
</dbReference>
<feature type="domain" description="Glycoside hydrolase family 29 N-terminal" evidence="8">
    <location>
        <begin position="38"/>
        <end position="397"/>
    </location>
</feature>
<feature type="chain" id="PRO_5022864071" description="alpha-L-fucosidase" evidence="7">
    <location>
        <begin position="27"/>
        <end position="671"/>
    </location>
</feature>
<organism evidence="10 11">
    <name type="scientific">Aquisphaera giovannonii</name>
    <dbReference type="NCBI Taxonomy" id="406548"/>
    <lineage>
        <taxon>Bacteria</taxon>
        <taxon>Pseudomonadati</taxon>
        <taxon>Planctomycetota</taxon>
        <taxon>Planctomycetia</taxon>
        <taxon>Isosphaerales</taxon>
        <taxon>Isosphaeraceae</taxon>
        <taxon>Aquisphaera</taxon>
    </lineage>
</organism>
<dbReference type="SMART" id="SM00812">
    <property type="entry name" value="Alpha_L_fucos"/>
    <property type="match status" value="1"/>
</dbReference>
<feature type="signal peptide" evidence="7">
    <location>
        <begin position="1"/>
        <end position="26"/>
    </location>
</feature>
<protein>
    <recommendedName>
        <fullName evidence="3">alpha-L-fucosidase</fullName>
        <ecNumber evidence="3">3.2.1.51</ecNumber>
    </recommendedName>
</protein>
<dbReference type="InterPro" id="IPR016286">
    <property type="entry name" value="FUC_metazoa-typ"/>
</dbReference>
<dbReference type="Gene3D" id="2.60.120.260">
    <property type="entry name" value="Galactose-binding domain-like"/>
    <property type="match status" value="1"/>
</dbReference>
<dbReference type="EC" id="3.2.1.51" evidence="3"/>
<proteinExistence type="inferred from homology"/>
<comment type="function">
    <text evidence="1">Alpha-L-fucosidase is responsible for hydrolyzing the alpha-1,6-linked fucose joined to the reducing-end N-acetylglucosamine of the carbohydrate moieties of glycoproteins.</text>
</comment>
<dbReference type="Pfam" id="PF16757">
    <property type="entry name" value="Fucosidase_C"/>
    <property type="match status" value="1"/>
</dbReference>
<dbReference type="PANTHER" id="PTHR10030">
    <property type="entry name" value="ALPHA-L-FUCOSIDASE"/>
    <property type="match status" value="1"/>
</dbReference>
<dbReference type="AlphaFoldDB" id="A0A5B9W6E4"/>
<evidence type="ECO:0000313" key="10">
    <source>
        <dbReference type="EMBL" id="QEH35729.1"/>
    </source>
</evidence>
<dbReference type="GO" id="GO:0006004">
    <property type="term" value="P:fucose metabolic process"/>
    <property type="evidence" value="ECO:0007669"/>
    <property type="project" value="InterPro"/>
</dbReference>
<dbReference type="GO" id="GO:0016139">
    <property type="term" value="P:glycoside catabolic process"/>
    <property type="evidence" value="ECO:0007669"/>
    <property type="project" value="TreeGrafter"/>
</dbReference>
<reference evidence="10 11" key="1">
    <citation type="submission" date="2019-08" db="EMBL/GenBank/DDBJ databases">
        <title>Deep-cultivation of Planctomycetes and their phenomic and genomic characterization uncovers novel biology.</title>
        <authorList>
            <person name="Wiegand S."/>
            <person name="Jogler M."/>
            <person name="Boedeker C."/>
            <person name="Pinto D."/>
            <person name="Vollmers J."/>
            <person name="Rivas-Marin E."/>
            <person name="Kohn T."/>
            <person name="Peeters S.H."/>
            <person name="Heuer A."/>
            <person name="Rast P."/>
            <person name="Oberbeckmann S."/>
            <person name="Bunk B."/>
            <person name="Jeske O."/>
            <person name="Meyerdierks A."/>
            <person name="Storesund J.E."/>
            <person name="Kallscheuer N."/>
            <person name="Luecker S."/>
            <person name="Lage O.M."/>
            <person name="Pohl T."/>
            <person name="Merkel B.J."/>
            <person name="Hornburger P."/>
            <person name="Mueller R.-W."/>
            <person name="Bruemmer F."/>
            <person name="Labrenz M."/>
            <person name="Spormann A.M."/>
            <person name="Op den Camp H."/>
            <person name="Overmann J."/>
            <person name="Amann R."/>
            <person name="Jetten M.S.M."/>
            <person name="Mascher T."/>
            <person name="Medema M.H."/>
            <person name="Devos D.P."/>
            <person name="Kaster A.-K."/>
            <person name="Ovreas L."/>
            <person name="Rohde M."/>
            <person name="Galperin M.Y."/>
            <person name="Jogler C."/>
        </authorList>
    </citation>
    <scope>NUCLEOTIDE SEQUENCE [LARGE SCALE GENOMIC DNA]</scope>
    <source>
        <strain evidence="10 11">OJF2</strain>
    </source>
</reference>
<evidence type="ECO:0000256" key="5">
    <source>
        <dbReference type="ARBA" id="ARBA00022801"/>
    </source>
</evidence>
<evidence type="ECO:0000256" key="2">
    <source>
        <dbReference type="ARBA" id="ARBA00007951"/>
    </source>
</evidence>
<comment type="similarity">
    <text evidence="2">Belongs to the glycosyl hydrolase 29 family.</text>
</comment>
<evidence type="ECO:0000256" key="4">
    <source>
        <dbReference type="ARBA" id="ARBA00022729"/>
    </source>
</evidence>
<dbReference type="GO" id="GO:0005764">
    <property type="term" value="C:lysosome"/>
    <property type="evidence" value="ECO:0007669"/>
    <property type="project" value="TreeGrafter"/>
</dbReference>
<accession>A0A5B9W6E4</accession>
<dbReference type="OrthoDB" id="9760597at2"/>
<dbReference type="Proteomes" id="UP000324233">
    <property type="component" value="Chromosome"/>
</dbReference>
<dbReference type="PANTHER" id="PTHR10030:SF37">
    <property type="entry name" value="ALPHA-L-FUCOSIDASE-RELATED"/>
    <property type="match status" value="1"/>
</dbReference>
<dbReference type="InterPro" id="IPR057739">
    <property type="entry name" value="Glyco_hydro_29_N"/>
</dbReference>